<feature type="region of interest" description="Disordered" evidence="5">
    <location>
        <begin position="479"/>
        <end position="522"/>
    </location>
</feature>
<dbReference type="SUPFAM" id="SSF54001">
    <property type="entry name" value="Cysteine proteinases"/>
    <property type="match status" value="1"/>
</dbReference>
<dbReference type="InterPro" id="IPR038765">
    <property type="entry name" value="Papain-like_cys_pep_sf"/>
</dbReference>
<sequence length="522" mass="57051">MLAAAQLPTAPICIDSDDEGLHQASSEGLPQASSSLQEGDAPAERIVCQLMIPNRSAARRGRMLLVGSVSVAHRLVGAEGGCVGGAVSSRDTARQPGPELEFVRHGDSSSAPGLATRVPTRVISHMAVTSHGQMIFLKLLEAISADQLGAFGVEAGLEAELLDEFALVPHESEVRTVLTTLRWWLPHVVVQGSLPAAVASESAAALRLDGIALTGRDIQLLGDERCLNDSVLDFFLRLVMHLVAPDNLKGDVYLASTFFFQKLTSGGVANGEEGWHNVRRWTRSLPRGLLGQRFVIVPINEQNIHWWLAVVCNPRKALQPPLPSETVKVGETPRIVCLDSAQEPPPHCRVVAFLRGYLWREWRERDPSASDGEKLEKVTERLQAVSADVPKQANCYDCGIFIIEFLCHLLTSKTALQGLGLAPHRHWFGQERVSHRRKRLCWVALLLTAEAQRRSEHDVGRLLQDEHLRAQVVAALTSKPPIAGQEEEAPEAPTLEHPSKRPRTGTMGADSEDVPWPCPTTA</sequence>
<keyword evidence="2" id="KW-0645">Protease</keyword>
<dbReference type="PROSITE" id="PS50600">
    <property type="entry name" value="ULP_PROTEASE"/>
    <property type="match status" value="1"/>
</dbReference>
<gene>
    <name evidence="7" type="ORF">PGLA1383_LOCUS42013</name>
</gene>
<dbReference type="GO" id="GO:0006508">
    <property type="term" value="P:proteolysis"/>
    <property type="evidence" value="ECO:0007669"/>
    <property type="project" value="UniProtKB-KW"/>
</dbReference>
<dbReference type="EMBL" id="CAJNNV010028533">
    <property type="protein sequence ID" value="CAE8624923.1"/>
    <property type="molecule type" value="Genomic_DNA"/>
</dbReference>
<keyword evidence="3" id="KW-0378">Hydrolase</keyword>
<organism evidence="7 8">
    <name type="scientific">Polarella glacialis</name>
    <name type="common">Dinoflagellate</name>
    <dbReference type="NCBI Taxonomy" id="89957"/>
    <lineage>
        <taxon>Eukaryota</taxon>
        <taxon>Sar</taxon>
        <taxon>Alveolata</taxon>
        <taxon>Dinophyceae</taxon>
        <taxon>Suessiales</taxon>
        <taxon>Suessiaceae</taxon>
        <taxon>Polarella</taxon>
    </lineage>
</organism>
<dbReference type="OrthoDB" id="442460at2759"/>
<evidence type="ECO:0000256" key="2">
    <source>
        <dbReference type="ARBA" id="ARBA00022670"/>
    </source>
</evidence>
<evidence type="ECO:0000313" key="8">
    <source>
        <dbReference type="Proteomes" id="UP000654075"/>
    </source>
</evidence>
<evidence type="ECO:0000313" key="7">
    <source>
        <dbReference type="EMBL" id="CAE8624923.1"/>
    </source>
</evidence>
<dbReference type="Gene3D" id="1.10.418.20">
    <property type="match status" value="1"/>
</dbReference>
<evidence type="ECO:0000256" key="4">
    <source>
        <dbReference type="ARBA" id="ARBA00022807"/>
    </source>
</evidence>
<dbReference type="Gene3D" id="3.30.310.130">
    <property type="entry name" value="Ubiquitin-related"/>
    <property type="match status" value="1"/>
</dbReference>
<proteinExistence type="inferred from homology"/>
<feature type="region of interest" description="Disordered" evidence="5">
    <location>
        <begin position="14"/>
        <end position="38"/>
    </location>
</feature>
<comment type="caution">
    <text evidence="7">The sequence shown here is derived from an EMBL/GenBank/DDBJ whole genome shotgun (WGS) entry which is preliminary data.</text>
</comment>
<evidence type="ECO:0000256" key="5">
    <source>
        <dbReference type="SAM" id="MobiDB-lite"/>
    </source>
</evidence>
<evidence type="ECO:0000256" key="1">
    <source>
        <dbReference type="ARBA" id="ARBA00005234"/>
    </source>
</evidence>
<keyword evidence="8" id="KW-1185">Reference proteome</keyword>
<dbReference type="GO" id="GO:0016926">
    <property type="term" value="P:protein desumoylation"/>
    <property type="evidence" value="ECO:0007669"/>
    <property type="project" value="UniProtKB-ARBA"/>
</dbReference>
<reference evidence="7" key="1">
    <citation type="submission" date="2021-02" db="EMBL/GenBank/DDBJ databases">
        <authorList>
            <person name="Dougan E. K."/>
            <person name="Rhodes N."/>
            <person name="Thang M."/>
            <person name="Chan C."/>
        </authorList>
    </citation>
    <scope>NUCLEOTIDE SEQUENCE</scope>
</reference>
<dbReference type="AlphaFoldDB" id="A0A813GF56"/>
<feature type="domain" description="Ubiquitin-like protease family profile" evidence="6">
    <location>
        <begin position="211"/>
        <end position="409"/>
    </location>
</feature>
<name>A0A813GF56_POLGL</name>
<dbReference type="GO" id="GO:0008234">
    <property type="term" value="F:cysteine-type peptidase activity"/>
    <property type="evidence" value="ECO:0007669"/>
    <property type="project" value="UniProtKB-KW"/>
</dbReference>
<dbReference type="Proteomes" id="UP000654075">
    <property type="component" value="Unassembled WGS sequence"/>
</dbReference>
<accession>A0A813GF56</accession>
<dbReference type="Pfam" id="PF02902">
    <property type="entry name" value="Peptidase_C48"/>
    <property type="match status" value="1"/>
</dbReference>
<dbReference type="PANTHER" id="PTHR46915:SF2">
    <property type="entry name" value="UBIQUITIN-LIKE PROTEASE 4"/>
    <property type="match status" value="1"/>
</dbReference>
<protein>
    <recommendedName>
        <fullName evidence="6">Ubiquitin-like protease family profile domain-containing protein</fullName>
    </recommendedName>
</protein>
<dbReference type="InterPro" id="IPR003653">
    <property type="entry name" value="Peptidase_C48_C"/>
</dbReference>
<evidence type="ECO:0000256" key="3">
    <source>
        <dbReference type="ARBA" id="ARBA00022801"/>
    </source>
</evidence>
<keyword evidence="4" id="KW-0788">Thiol protease</keyword>
<dbReference type="PANTHER" id="PTHR46915">
    <property type="entry name" value="UBIQUITIN-LIKE PROTEASE 4-RELATED"/>
    <property type="match status" value="1"/>
</dbReference>
<feature type="compositionally biased region" description="Polar residues" evidence="5">
    <location>
        <begin position="23"/>
        <end position="37"/>
    </location>
</feature>
<evidence type="ECO:0000259" key="6">
    <source>
        <dbReference type="PROSITE" id="PS50600"/>
    </source>
</evidence>
<comment type="similarity">
    <text evidence="1">Belongs to the peptidase C48 family.</text>
</comment>